<gene>
    <name evidence="2" type="ORF">SVUK_LOCUS17995</name>
</gene>
<dbReference type="EMBL" id="UYYB01120493">
    <property type="protein sequence ID" value="VDM82997.1"/>
    <property type="molecule type" value="Genomic_DNA"/>
</dbReference>
<sequence length="161" mass="18069">MKIFLRCVLTTVDPQTGKKDDEMQPLKKLRQFRLAPAGPMRQQFKDSPIFGVNAGVDKPVYLSLSNYCGMIDDKKLLIGIVGSSIIAYNAVRYLYKLIYNEQSPLIPVGTVKALYVYPVKSCKGKKVSSAFLNFVIIFWLSFAADTQLLRTCGVCVFRLDS</sequence>
<keyword evidence="1" id="KW-0472">Membrane</keyword>
<proteinExistence type="predicted"/>
<keyword evidence="3" id="KW-1185">Reference proteome</keyword>
<evidence type="ECO:0000313" key="2">
    <source>
        <dbReference type="EMBL" id="VDM82997.1"/>
    </source>
</evidence>
<dbReference type="Proteomes" id="UP000270094">
    <property type="component" value="Unassembled WGS sequence"/>
</dbReference>
<dbReference type="AlphaFoldDB" id="A0A3P7K3M2"/>
<reference evidence="2 3" key="1">
    <citation type="submission" date="2018-11" db="EMBL/GenBank/DDBJ databases">
        <authorList>
            <consortium name="Pathogen Informatics"/>
        </authorList>
    </citation>
    <scope>NUCLEOTIDE SEQUENCE [LARGE SCALE GENOMIC DNA]</scope>
</reference>
<organism evidence="2 3">
    <name type="scientific">Strongylus vulgaris</name>
    <name type="common">Blood worm</name>
    <dbReference type="NCBI Taxonomy" id="40348"/>
    <lineage>
        <taxon>Eukaryota</taxon>
        <taxon>Metazoa</taxon>
        <taxon>Ecdysozoa</taxon>
        <taxon>Nematoda</taxon>
        <taxon>Chromadorea</taxon>
        <taxon>Rhabditida</taxon>
        <taxon>Rhabditina</taxon>
        <taxon>Rhabditomorpha</taxon>
        <taxon>Strongyloidea</taxon>
        <taxon>Strongylidae</taxon>
        <taxon>Strongylus</taxon>
    </lineage>
</organism>
<keyword evidence="1" id="KW-1133">Transmembrane helix</keyword>
<protein>
    <submittedName>
        <fullName evidence="2">Uncharacterized protein</fullName>
    </submittedName>
</protein>
<evidence type="ECO:0000313" key="3">
    <source>
        <dbReference type="Proteomes" id="UP000270094"/>
    </source>
</evidence>
<keyword evidence="1" id="KW-0812">Transmembrane</keyword>
<feature type="transmembrane region" description="Helical" evidence="1">
    <location>
        <begin position="130"/>
        <end position="149"/>
    </location>
</feature>
<evidence type="ECO:0000256" key="1">
    <source>
        <dbReference type="SAM" id="Phobius"/>
    </source>
</evidence>
<feature type="transmembrane region" description="Helical" evidence="1">
    <location>
        <begin position="76"/>
        <end position="95"/>
    </location>
</feature>
<dbReference type="OrthoDB" id="17255at2759"/>
<name>A0A3P7K3M2_STRVU</name>
<accession>A0A3P7K3M2</accession>